<protein>
    <submittedName>
        <fullName evidence="1">Uncharacterized protein</fullName>
    </submittedName>
</protein>
<reference evidence="1" key="2">
    <citation type="submission" date="2020-09" db="EMBL/GenBank/DDBJ databases">
        <authorList>
            <person name="Sun Q."/>
            <person name="Zhou Y."/>
        </authorList>
    </citation>
    <scope>NUCLEOTIDE SEQUENCE</scope>
    <source>
        <strain evidence="1">CGMCC 1.15519</strain>
    </source>
</reference>
<comment type="caution">
    <text evidence="1">The sequence shown here is derived from an EMBL/GenBank/DDBJ whole genome shotgun (WGS) entry which is preliminary data.</text>
</comment>
<evidence type="ECO:0000313" key="2">
    <source>
        <dbReference type="Proteomes" id="UP000635071"/>
    </source>
</evidence>
<dbReference type="RefSeq" id="WP_188761206.1">
    <property type="nucleotide sequence ID" value="NZ_BMJM01000001.1"/>
</dbReference>
<dbReference type="Pfam" id="PF19883">
    <property type="entry name" value="DUF6356"/>
    <property type="match status" value="1"/>
</dbReference>
<accession>A0A916ZJJ8</accession>
<dbReference type="EMBL" id="BMJM01000001">
    <property type="protein sequence ID" value="GGE00731.1"/>
    <property type="molecule type" value="Genomic_DNA"/>
</dbReference>
<organism evidence="1 2">
    <name type="scientific">Sandarakinorhabdus glacialis</name>
    <dbReference type="NCBI Taxonomy" id="1614636"/>
    <lineage>
        <taxon>Bacteria</taxon>
        <taxon>Pseudomonadati</taxon>
        <taxon>Pseudomonadota</taxon>
        <taxon>Alphaproteobacteria</taxon>
        <taxon>Sphingomonadales</taxon>
        <taxon>Sphingosinicellaceae</taxon>
        <taxon>Sandarakinorhabdus</taxon>
    </lineage>
</organism>
<dbReference type="Proteomes" id="UP000635071">
    <property type="component" value="Unassembled WGS sequence"/>
</dbReference>
<name>A0A916ZJJ8_9SPHN</name>
<sequence>MIDRQLDRQFARLFVDHPRAVNETYLEHMAASFTVAVRLAAAAFKCVVHAFVPGLCKTAGSDAIFKLHGEISPRRFDQPTL</sequence>
<reference evidence="1" key="1">
    <citation type="journal article" date="2014" name="Int. J. Syst. Evol. Microbiol.">
        <title>Complete genome sequence of Corynebacterium casei LMG S-19264T (=DSM 44701T), isolated from a smear-ripened cheese.</title>
        <authorList>
            <consortium name="US DOE Joint Genome Institute (JGI-PGF)"/>
            <person name="Walter F."/>
            <person name="Albersmeier A."/>
            <person name="Kalinowski J."/>
            <person name="Ruckert C."/>
        </authorList>
    </citation>
    <scope>NUCLEOTIDE SEQUENCE</scope>
    <source>
        <strain evidence="1">CGMCC 1.15519</strain>
    </source>
</reference>
<evidence type="ECO:0000313" key="1">
    <source>
        <dbReference type="EMBL" id="GGE00731.1"/>
    </source>
</evidence>
<dbReference type="InterPro" id="IPR045936">
    <property type="entry name" value="DUF6356"/>
</dbReference>
<proteinExistence type="predicted"/>
<keyword evidence="2" id="KW-1185">Reference proteome</keyword>
<gene>
    <name evidence="1" type="ORF">GCM10011529_03760</name>
</gene>
<dbReference type="AlphaFoldDB" id="A0A916ZJJ8"/>